<evidence type="ECO:0000313" key="2">
    <source>
        <dbReference type="Proteomes" id="UP001519460"/>
    </source>
</evidence>
<accession>A0ABD0LJR4</accession>
<dbReference type="EMBL" id="JACVVK020000042">
    <property type="protein sequence ID" value="KAK7499754.1"/>
    <property type="molecule type" value="Genomic_DNA"/>
</dbReference>
<keyword evidence="2" id="KW-1185">Reference proteome</keyword>
<protein>
    <submittedName>
        <fullName evidence="1">Uncharacterized protein</fullName>
    </submittedName>
</protein>
<dbReference type="AlphaFoldDB" id="A0ABD0LJR4"/>
<proteinExistence type="predicted"/>
<organism evidence="1 2">
    <name type="scientific">Batillaria attramentaria</name>
    <dbReference type="NCBI Taxonomy" id="370345"/>
    <lineage>
        <taxon>Eukaryota</taxon>
        <taxon>Metazoa</taxon>
        <taxon>Spiralia</taxon>
        <taxon>Lophotrochozoa</taxon>
        <taxon>Mollusca</taxon>
        <taxon>Gastropoda</taxon>
        <taxon>Caenogastropoda</taxon>
        <taxon>Sorbeoconcha</taxon>
        <taxon>Cerithioidea</taxon>
        <taxon>Batillariidae</taxon>
        <taxon>Batillaria</taxon>
    </lineage>
</organism>
<comment type="caution">
    <text evidence="1">The sequence shown here is derived from an EMBL/GenBank/DDBJ whole genome shotgun (WGS) entry which is preliminary data.</text>
</comment>
<sequence length="120" mass="13661">MIRSSQTLEPKAAVLTQDTQIWPQNNCQKNKNCSPQTVQPKTAVLTLNMQIRQQNLTVKRMPTVHCKQELKVAITMFHSPFIQVCGERESKAHGRTKKICTTGCLLRNGVNHIEKKFTET</sequence>
<name>A0ABD0LJR4_9CAEN</name>
<gene>
    <name evidence="1" type="ORF">BaRGS_00009095</name>
</gene>
<evidence type="ECO:0000313" key="1">
    <source>
        <dbReference type="EMBL" id="KAK7499754.1"/>
    </source>
</evidence>
<dbReference type="Proteomes" id="UP001519460">
    <property type="component" value="Unassembled WGS sequence"/>
</dbReference>
<reference evidence="1 2" key="1">
    <citation type="journal article" date="2023" name="Sci. Data">
        <title>Genome assembly of the Korean intertidal mud-creeper Batillaria attramentaria.</title>
        <authorList>
            <person name="Patra A.K."/>
            <person name="Ho P.T."/>
            <person name="Jun S."/>
            <person name="Lee S.J."/>
            <person name="Kim Y."/>
            <person name="Won Y.J."/>
        </authorList>
    </citation>
    <scope>NUCLEOTIDE SEQUENCE [LARGE SCALE GENOMIC DNA]</scope>
    <source>
        <strain evidence="1">Wonlab-2016</strain>
    </source>
</reference>